<organism evidence="11 13">
    <name type="scientific">Mesotoga infera</name>
    <dbReference type="NCBI Taxonomy" id="1236046"/>
    <lineage>
        <taxon>Bacteria</taxon>
        <taxon>Thermotogati</taxon>
        <taxon>Thermotogota</taxon>
        <taxon>Thermotogae</taxon>
        <taxon>Kosmotogales</taxon>
        <taxon>Kosmotogaceae</taxon>
        <taxon>Mesotoga</taxon>
    </lineage>
</organism>
<evidence type="ECO:0000256" key="3">
    <source>
        <dbReference type="ARBA" id="ARBA00022884"/>
    </source>
</evidence>
<gene>
    <name evidence="8" type="primary">rplR</name>
    <name evidence="10" type="ORF">DIT26_04930</name>
    <name evidence="11" type="ORF">XD86_0610</name>
    <name evidence="12" type="ORF">XE02_1009</name>
</gene>
<dbReference type="GO" id="GO:1990904">
    <property type="term" value="C:ribonucleoprotein complex"/>
    <property type="evidence" value="ECO:0007669"/>
    <property type="project" value="UniProtKB-KW"/>
</dbReference>
<evidence type="ECO:0000256" key="4">
    <source>
        <dbReference type="ARBA" id="ARBA00022980"/>
    </source>
</evidence>
<dbReference type="CDD" id="cd00432">
    <property type="entry name" value="Ribosomal_L18_L5e"/>
    <property type="match status" value="1"/>
</dbReference>
<protein>
    <recommendedName>
        <fullName evidence="6 8">Large ribosomal subunit protein uL18</fullName>
    </recommendedName>
</protein>
<dbReference type="InterPro" id="IPR004389">
    <property type="entry name" value="Ribosomal_uL18_bac-type"/>
</dbReference>
<proteinExistence type="inferred from homology"/>
<reference evidence="10 15" key="3">
    <citation type="journal article" date="2018" name="Nat. Biotechnol.">
        <title>A standardized bacterial taxonomy based on genome phylogeny substantially revises the tree of life.</title>
        <authorList>
            <person name="Parks D.H."/>
            <person name="Chuvochina M."/>
            <person name="Waite D.W."/>
            <person name="Rinke C."/>
            <person name="Skarshewski A."/>
            <person name="Chaumeil P.A."/>
            <person name="Hugenholtz P."/>
        </authorList>
    </citation>
    <scope>NUCLEOTIDE SEQUENCE [LARGE SCALE GENOMIC DNA]</scope>
    <source>
        <strain evidence="10">UBA9905</strain>
    </source>
</reference>
<dbReference type="NCBIfam" id="TIGR00060">
    <property type="entry name" value="L18_bact"/>
    <property type="match status" value="1"/>
</dbReference>
<evidence type="ECO:0000313" key="10">
    <source>
        <dbReference type="EMBL" id="HCO69917.1"/>
    </source>
</evidence>
<feature type="compositionally biased region" description="Basic residues" evidence="9">
    <location>
        <begin position="1"/>
        <end position="18"/>
    </location>
</feature>
<sequence>MFKHKDKKEQRRKRHLRVRSAISGTPERPRLAVFRSEKHIYAQLIDDSKGVTLVSASTVDKDVKGSIDKSWNVDAAKKVGELLAKKAKDKGITNVVFDRGGFKFHGRIKSLAEGARAGGLQF</sequence>
<evidence type="ECO:0000256" key="7">
    <source>
        <dbReference type="ARBA" id="ARBA00053375"/>
    </source>
</evidence>
<comment type="function">
    <text evidence="7 8">This is one of the proteins that bind and probably mediate the attachment of the 5S RNA into the large ribosomal subunit, where it forms part of the central protuberance.</text>
</comment>
<dbReference type="Proteomes" id="UP000264215">
    <property type="component" value="Unassembled WGS sequence"/>
</dbReference>
<dbReference type="AlphaFoldDB" id="A0A101GZX2"/>
<reference evidence="13 14" key="2">
    <citation type="journal article" date="2015" name="MBio">
        <title>Genome-Resolved Metagenomic Analysis Reveals Roles for Candidate Phyla and Other Microbial Community Members in Biogeochemical Transformations in Oil Reservoirs.</title>
        <authorList>
            <person name="Hu P."/>
            <person name="Tom L."/>
            <person name="Singh A."/>
            <person name="Thomas B.C."/>
            <person name="Baker B.J."/>
            <person name="Piceno Y.M."/>
            <person name="Andersen G.L."/>
            <person name="Banfield J.F."/>
        </authorList>
    </citation>
    <scope>NUCLEOTIDE SEQUENCE [LARGE SCALE GENOMIC DNA]</scope>
</reference>
<dbReference type="Proteomes" id="UP000054260">
    <property type="component" value="Unassembled WGS sequence"/>
</dbReference>
<keyword evidence="2 8" id="KW-0699">rRNA-binding</keyword>
<accession>A0A101GZX2</accession>
<keyword evidence="5 8" id="KW-0687">Ribonucleoprotein</keyword>
<keyword evidence="4 8" id="KW-0689">Ribosomal protein</keyword>
<dbReference type="GO" id="GO:0003735">
    <property type="term" value="F:structural constituent of ribosome"/>
    <property type="evidence" value="ECO:0007669"/>
    <property type="project" value="InterPro"/>
</dbReference>
<dbReference type="PANTHER" id="PTHR12899:SF3">
    <property type="entry name" value="LARGE RIBOSOMAL SUBUNIT PROTEIN UL18M"/>
    <property type="match status" value="1"/>
</dbReference>
<evidence type="ECO:0000313" key="14">
    <source>
        <dbReference type="Proteomes" id="UP000055014"/>
    </source>
</evidence>
<comment type="similarity">
    <text evidence="1 8">Belongs to the universal ribosomal protein uL18 family.</text>
</comment>
<evidence type="ECO:0000256" key="1">
    <source>
        <dbReference type="ARBA" id="ARBA00007116"/>
    </source>
</evidence>
<evidence type="ECO:0000313" key="11">
    <source>
        <dbReference type="EMBL" id="KUK67759.1"/>
    </source>
</evidence>
<dbReference type="GO" id="GO:0008097">
    <property type="term" value="F:5S rRNA binding"/>
    <property type="evidence" value="ECO:0007669"/>
    <property type="project" value="TreeGrafter"/>
</dbReference>
<name>A0A101GZX2_9BACT</name>
<dbReference type="PANTHER" id="PTHR12899">
    <property type="entry name" value="39S RIBOSOMAL PROTEIN L18, MITOCHONDRIAL"/>
    <property type="match status" value="1"/>
</dbReference>
<dbReference type="PATRIC" id="fig|1236046.5.peg.801"/>
<keyword evidence="3 8" id="KW-0694">RNA-binding</keyword>
<evidence type="ECO:0000313" key="12">
    <source>
        <dbReference type="EMBL" id="KUK89461.1"/>
    </source>
</evidence>
<dbReference type="Gene3D" id="3.30.420.100">
    <property type="match status" value="1"/>
</dbReference>
<dbReference type="SUPFAM" id="SSF53137">
    <property type="entry name" value="Translational machinery components"/>
    <property type="match status" value="1"/>
</dbReference>
<comment type="caution">
    <text evidence="11">The sequence shown here is derived from an EMBL/GenBank/DDBJ whole genome shotgun (WGS) entry which is preliminary data.</text>
</comment>
<dbReference type="InterPro" id="IPR005484">
    <property type="entry name" value="Ribosomal_uL18_bac/plant/anim"/>
</dbReference>
<dbReference type="GO" id="GO:0005737">
    <property type="term" value="C:cytoplasm"/>
    <property type="evidence" value="ECO:0007669"/>
    <property type="project" value="UniProtKB-ARBA"/>
</dbReference>
<dbReference type="Pfam" id="PF00861">
    <property type="entry name" value="Ribosomal_L18p"/>
    <property type="match status" value="1"/>
</dbReference>
<evidence type="ECO:0000256" key="8">
    <source>
        <dbReference type="HAMAP-Rule" id="MF_01337"/>
    </source>
</evidence>
<evidence type="ECO:0000256" key="5">
    <source>
        <dbReference type="ARBA" id="ARBA00023274"/>
    </source>
</evidence>
<evidence type="ECO:0000313" key="13">
    <source>
        <dbReference type="Proteomes" id="UP000054260"/>
    </source>
</evidence>
<reference evidence="11" key="1">
    <citation type="journal article" date="2015" name="MBio">
        <title>Genome-resolved metagenomic analysis reveals roles for candidate phyla and other microbial community members in biogeochemical transformations in oil reservoirs.</title>
        <authorList>
            <person name="Hu P."/>
            <person name="Tom L."/>
            <person name="Singh A."/>
            <person name="Thomas B.C."/>
            <person name="Baker B.J."/>
            <person name="Piceno Y.M."/>
            <person name="Andersen G.L."/>
            <person name="Banfield J.F."/>
        </authorList>
    </citation>
    <scope>NUCLEOTIDE SEQUENCE [LARGE SCALE GENOMIC DNA]</scope>
    <source>
        <strain evidence="11">46_47</strain>
        <strain evidence="12">46_70</strain>
    </source>
</reference>
<dbReference type="Proteomes" id="UP000055014">
    <property type="component" value="Unassembled WGS sequence"/>
</dbReference>
<evidence type="ECO:0000256" key="6">
    <source>
        <dbReference type="ARBA" id="ARBA00035197"/>
    </source>
</evidence>
<feature type="region of interest" description="Disordered" evidence="9">
    <location>
        <begin position="1"/>
        <end position="23"/>
    </location>
</feature>
<evidence type="ECO:0000256" key="9">
    <source>
        <dbReference type="SAM" id="MobiDB-lite"/>
    </source>
</evidence>
<dbReference type="InterPro" id="IPR057268">
    <property type="entry name" value="Ribosomal_L18"/>
</dbReference>
<evidence type="ECO:0000313" key="15">
    <source>
        <dbReference type="Proteomes" id="UP000264215"/>
    </source>
</evidence>
<evidence type="ECO:0000256" key="2">
    <source>
        <dbReference type="ARBA" id="ARBA00022730"/>
    </source>
</evidence>
<dbReference type="GO" id="GO:0006412">
    <property type="term" value="P:translation"/>
    <property type="evidence" value="ECO:0007669"/>
    <property type="project" value="UniProtKB-UniRule"/>
</dbReference>
<dbReference type="HAMAP" id="MF_01337_B">
    <property type="entry name" value="Ribosomal_uL18_B"/>
    <property type="match status" value="1"/>
</dbReference>
<dbReference type="EMBL" id="LGGH01000071">
    <property type="protein sequence ID" value="KUK67759.1"/>
    <property type="molecule type" value="Genomic_DNA"/>
</dbReference>
<comment type="subunit">
    <text evidence="8">Part of the 50S ribosomal subunit; part of the 5S rRNA/L5/L18/L25 subcomplex. Contacts the 5S and 23S rRNAs.</text>
</comment>
<dbReference type="FunFam" id="3.30.420.100:FF:000001">
    <property type="entry name" value="50S ribosomal protein L18"/>
    <property type="match status" value="1"/>
</dbReference>
<dbReference type="EMBL" id="DQBS01000118">
    <property type="protein sequence ID" value="HCO69917.1"/>
    <property type="molecule type" value="Genomic_DNA"/>
</dbReference>
<dbReference type="GO" id="GO:0005840">
    <property type="term" value="C:ribosome"/>
    <property type="evidence" value="ECO:0007669"/>
    <property type="project" value="UniProtKB-KW"/>
</dbReference>
<dbReference type="EMBL" id="LGGW01000088">
    <property type="protein sequence ID" value="KUK89461.1"/>
    <property type="molecule type" value="Genomic_DNA"/>
</dbReference>